<proteinExistence type="predicted"/>
<protein>
    <submittedName>
        <fullName evidence="1">Uncharacterized protein</fullName>
    </submittedName>
</protein>
<reference evidence="1 2" key="1">
    <citation type="submission" date="2019-06" db="EMBL/GenBank/DDBJ databases">
        <title>Draft genomes of female and male turbot (Scophthalmus maximus).</title>
        <authorList>
            <person name="Xu H."/>
            <person name="Xu X.-W."/>
            <person name="Shao C."/>
            <person name="Chen S."/>
        </authorList>
    </citation>
    <scope>NUCLEOTIDE SEQUENCE [LARGE SCALE GENOMIC DNA]</scope>
    <source>
        <strain evidence="1">Ysfricsl-2016a</strain>
        <tissue evidence="1">Blood</tissue>
    </source>
</reference>
<gene>
    <name evidence="1" type="ORF">F2P81_022712</name>
</gene>
<name>A0A6A4S3S2_SCOMX</name>
<evidence type="ECO:0000313" key="2">
    <source>
        <dbReference type="Proteomes" id="UP000438429"/>
    </source>
</evidence>
<dbReference type="EMBL" id="VEVO01000020">
    <property type="protein sequence ID" value="KAF0025831.1"/>
    <property type="molecule type" value="Genomic_DNA"/>
</dbReference>
<dbReference type="AlphaFoldDB" id="A0A6A4S3S2"/>
<organism evidence="1 2">
    <name type="scientific">Scophthalmus maximus</name>
    <name type="common">Turbot</name>
    <name type="synonym">Psetta maxima</name>
    <dbReference type="NCBI Taxonomy" id="52904"/>
    <lineage>
        <taxon>Eukaryota</taxon>
        <taxon>Metazoa</taxon>
        <taxon>Chordata</taxon>
        <taxon>Craniata</taxon>
        <taxon>Vertebrata</taxon>
        <taxon>Euteleostomi</taxon>
        <taxon>Actinopterygii</taxon>
        <taxon>Neopterygii</taxon>
        <taxon>Teleostei</taxon>
        <taxon>Neoteleostei</taxon>
        <taxon>Acanthomorphata</taxon>
        <taxon>Carangaria</taxon>
        <taxon>Pleuronectiformes</taxon>
        <taxon>Pleuronectoidei</taxon>
        <taxon>Scophthalmidae</taxon>
        <taxon>Scophthalmus</taxon>
    </lineage>
</organism>
<sequence>MERAAAAVFLSALPDSSAPDVLGRVGRTTHRSQAVRRRRIIMTEQLPAVRRSPITRKRFKRVTDLHRLGFGFVLSFPCGEKKLGYLKRKTKQMTQKDLTPVYNLSRHHLGCRFPFVLRVQCCAF</sequence>
<dbReference type="Proteomes" id="UP000438429">
    <property type="component" value="Unassembled WGS sequence"/>
</dbReference>
<comment type="caution">
    <text evidence="1">The sequence shown here is derived from an EMBL/GenBank/DDBJ whole genome shotgun (WGS) entry which is preliminary data.</text>
</comment>
<evidence type="ECO:0000313" key="1">
    <source>
        <dbReference type="EMBL" id="KAF0025831.1"/>
    </source>
</evidence>
<accession>A0A6A4S3S2</accession>